<evidence type="ECO:0000256" key="4">
    <source>
        <dbReference type="PROSITE-ProRule" id="PRU00175"/>
    </source>
</evidence>
<dbReference type="Gramene" id="PSS02015">
    <property type="protein sequence ID" value="PSS02015"/>
    <property type="gene ID" value="CEY00_Acc23372"/>
</dbReference>
<evidence type="ECO:0000256" key="1">
    <source>
        <dbReference type="ARBA" id="ARBA00022723"/>
    </source>
</evidence>
<dbReference type="Gene3D" id="3.30.40.10">
    <property type="entry name" value="Zinc/RING finger domain, C3HC4 (zinc finger)"/>
    <property type="match status" value="1"/>
</dbReference>
<proteinExistence type="predicted"/>
<sequence length="326" mass="36767">MDNHSLPKSPAQPSGMTQVPDNTYRRIKARKLTRHLTCPLCENIFKEATTINECNHTFCEECIYEKVQEGITSCPECNLDLSDLDPENYLRPDTMIRGLIKAFLQTSLSTEPPPTASVIESTNEGNASEADGKCKKLKKKRDKKRKCRQFSSSQNKDKGTDEPDNEWDKSLESNIAGLCETVTSKEENIEDLSESEVFDEDKKKSSSVWFRLVPQADKTGHVYPMLANSYIYTKNGDANASIINKLLVKKLNLESEDEVEVCFGKQIIIKKTLSNLMDDWVDCIIGAPPEYLSSLEPDDRLMMKLTYRRKKPACPNKSSVSGQSFG</sequence>
<feature type="region of interest" description="Disordered" evidence="5">
    <location>
        <begin position="1"/>
        <end position="21"/>
    </location>
</feature>
<dbReference type="STRING" id="1590841.A0A2R6Q591"/>
<evidence type="ECO:0000256" key="3">
    <source>
        <dbReference type="ARBA" id="ARBA00022833"/>
    </source>
</evidence>
<feature type="domain" description="RING-type" evidence="6">
    <location>
        <begin position="38"/>
        <end position="78"/>
    </location>
</feature>
<dbReference type="GO" id="GO:0008270">
    <property type="term" value="F:zinc ion binding"/>
    <property type="evidence" value="ECO:0007669"/>
    <property type="project" value="UniProtKB-KW"/>
</dbReference>
<dbReference type="Pfam" id="PF13923">
    <property type="entry name" value="zf-C3HC4_2"/>
    <property type="match status" value="1"/>
</dbReference>
<dbReference type="AlphaFoldDB" id="A0A2R6Q591"/>
<feature type="compositionally biased region" description="Polar residues" evidence="5">
    <location>
        <begin position="11"/>
        <end position="21"/>
    </location>
</feature>
<keyword evidence="3" id="KW-0862">Zinc</keyword>
<dbReference type="SUPFAM" id="SSF57850">
    <property type="entry name" value="RING/U-box"/>
    <property type="match status" value="1"/>
</dbReference>
<dbReference type="PROSITE" id="PS00518">
    <property type="entry name" value="ZF_RING_1"/>
    <property type="match status" value="1"/>
</dbReference>
<evidence type="ECO:0000313" key="7">
    <source>
        <dbReference type="EMBL" id="PSS02015.1"/>
    </source>
</evidence>
<reference evidence="8" key="2">
    <citation type="journal article" date="2018" name="BMC Genomics">
        <title>A manually annotated Actinidia chinensis var. chinensis (kiwifruit) genome highlights the challenges associated with draft genomes and gene prediction in plants.</title>
        <authorList>
            <person name="Pilkington S.M."/>
            <person name="Crowhurst R."/>
            <person name="Hilario E."/>
            <person name="Nardozza S."/>
            <person name="Fraser L."/>
            <person name="Peng Y."/>
            <person name="Gunaseelan K."/>
            <person name="Simpson R."/>
            <person name="Tahir J."/>
            <person name="Deroles S.C."/>
            <person name="Templeton K."/>
            <person name="Luo Z."/>
            <person name="Davy M."/>
            <person name="Cheng C."/>
            <person name="McNeilage M."/>
            <person name="Scaglione D."/>
            <person name="Liu Y."/>
            <person name="Zhang Q."/>
            <person name="Datson P."/>
            <person name="De Silva N."/>
            <person name="Gardiner S.E."/>
            <person name="Bassett H."/>
            <person name="Chagne D."/>
            <person name="McCallum J."/>
            <person name="Dzierzon H."/>
            <person name="Deng C."/>
            <person name="Wang Y.Y."/>
            <person name="Barron L."/>
            <person name="Manako K."/>
            <person name="Bowen J."/>
            <person name="Foster T.M."/>
            <person name="Erridge Z.A."/>
            <person name="Tiffin H."/>
            <person name="Waite C.N."/>
            <person name="Davies K.M."/>
            <person name="Grierson E.P."/>
            <person name="Laing W.A."/>
            <person name="Kirk R."/>
            <person name="Chen X."/>
            <person name="Wood M."/>
            <person name="Montefiori M."/>
            <person name="Brummell D.A."/>
            <person name="Schwinn K.E."/>
            <person name="Catanach A."/>
            <person name="Fullerton C."/>
            <person name="Li D."/>
            <person name="Meiyalaghan S."/>
            <person name="Nieuwenhuizen N."/>
            <person name="Read N."/>
            <person name="Prakash R."/>
            <person name="Hunter D."/>
            <person name="Zhang H."/>
            <person name="McKenzie M."/>
            <person name="Knabel M."/>
            <person name="Harris A."/>
            <person name="Allan A.C."/>
            <person name="Gleave A."/>
            <person name="Chen A."/>
            <person name="Janssen B.J."/>
            <person name="Plunkett B."/>
            <person name="Ampomah-Dwamena C."/>
            <person name="Voogd C."/>
            <person name="Leif D."/>
            <person name="Lafferty D."/>
            <person name="Souleyre E.J.F."/>
            <person name="Varkonyi-Gasic E."/>
            <person name="Gambi F."/>
            <person name="Hanley J."/>
            <person name="Yao J.L."/>
            <person name="Cheung J."/>
            <person name="David K.M."/>
            <person name="Warren B."/>
            <person name="Marsh K."/>
            <person name="Snowden K.C."/>
            <person name="Lin-Wang K."/>
            <person name="Brian L."/>
            <person name="Martinez-Sanchez M."/>
            <person name="Wang M."/>
            <person name="Ileperuma N."/>
            <person name="Macnee N."/>
            <person name="Campin R."/>
            <person name="McAtee P."/>
            <person name="Drummond R.S.M."/>
            <person name="Espley R.V."/>
            <person name="Ireland H.S."/>
            <person name="Wu R."/>
            <person name="Atkinson R.G."/>
            <person name="Karunairetnam S."/>
            <person name="Bulley S."/>
            <person name="Chunkath S."/>
            <person name="Hanley Z."/>
            <person name="Storey R."/>
            <person name="Thrimawithana A.H."/>
            <person name="Thomson S."/>
            <person name="David C."/>
            <person name="Testolin R."/>
            <person name="Huang H."/>
            <person name="Hellens R.P."/>
            <person name="Schaffer R.J."/>
        </authorList>
    </citation>
    <scope>NUCLEOTIDE SEQUENCE [LARGE SCALE GENOMIC DNA]</scope>
    <source>
        <strain evidence="8">cv. Red5</strain>
    </source>
</reference>
<dbReference type="EMBL" id="NKQK01000020">
    <property type="protein sequence ID" value="PSS02015.1"/>
    <property type="molecule type" value="Genomic_DNA"/>
</dbReference>
<dbReference type="OrthoDB" id="1305878at2759"/>
<feature type="compositionally biased region" description="Basic and acidic residues" evidence="5">
    <location>
        <begin position="155"/>
        <end position="167"/>
    </location>
</feature>
<feature type="region of interest" description="Disordered" evidence="5">
    <location>
        <begin position="145"/>
        <end position="167"/>
    </location>
</feature>
<name>A0A2R6Q591_ACTCC</name>
<keyword evidence="1" id="KW-0479">Metal-binding</keyword>
<dbReference type="InterPro" id="IPR001841">
    <property type="entry name" value="Znf_RING"/>
</dbReference>
<reference evidence="7 8" key="1">
    <citation type="submission" date="2017-07" db="EMBL/GenBank/DDBJ databases">
        <title>An improved, manually edited Actinidia chinensis var. chinensis (kiwifruit) genome highlights the challenges associated with draft genomes and gene prediction in plants.</title>
        <authorList>
            <person name="Pilkington S."/>
            <person name="Crowhurst R."/>
            <person name="Hilario E."/>
            <person name="Nardozza S."/>
            <person name="Fraser L."/>
            <person name="Peng Y."/>
            <person name="Gunaseelan K."/>
            <person name="Simpson R."/>
            <person name="Tahir J."/>
            <person name="Deroles S."/>
            <person name="Templeton K."/>
            <person name="Luo Z."/>
            <person name="Davy M."/>
            <person name="Cheng C."/>
            <person name="Mcneilage M."/>
            <person name="Scaglione D."/>
            <person name="Liu Y."/>
            <person name="Zhang Q."/>
            <person name="Datson P."/>
            <person name="De Silva N."/>
            <person name="Gardiner S."/>
            <person name="Bassett H."/>
            <person name="Chagne D."/>
            <person name="Mccallum J."/>
            <person name="Dzierzon H."/>
            <person name="Deng C."/>
            <person name="Wang Y.-Y."/>
            <person name="Barron N."/>
            <person name="Manako K."/>
            <person name="Bowen J."/>
            <person name="Foster T."/>
            <person name="Erridge Z."/>
            <person name="Tiffin H."/>
            <person name="Waite C."/>
            <person name="Davies K."/>
            <person name="Grierson E."/>
            <person name="Laing W."/>
            <person name="Kirk R."/>
            <person name="Chen X."/>
            <person name="Wood M."/>
            <person name="Montefiori M."/>
            <person name="Brummell D."/>
            <person name="Schwinn K."/>
            <person name="Catanach A."/>
            <person name="Fullerton C."/>
            <person name="Li D."/>
            <person name="Meiyalaghan S."/>
            <person name="Nieuwenhuizen N."/>
            <person name="Read N."/>
            <person name="Prakash R."/>
            <person name="Hunter D."/>
            <person name="Zhang H."/>
            <person name="Mckenzie M."/>
            <person name="Knabel M."/>
            <person name="Harris A."/>
            <person name="Allan A."/>
            <person name="Chen A."/>
            <person name="Janssen B."/>
            <person name="Plunkett B."/>
            <person name="Dwamena C."/>
            <person name="Voogd C."/>
            <person name="Leif D."/>
            <person name="Lafferty D."/>
            <person name="Souleyre E."/>
            <person name="Varkonyi-Gasic E."/>
            <person name="Gambi F."/>
            <person name="Hanley J."/>
            <person name="Yao J.-L."/>
            <person name="Cheung J."/>
            <person name="David K."/>
            <person name="Warren B."/>
            <person name="Marsh K."/>
            <person name="Snowden K."/>
            <person name="Lin-Wang K."/>
            <person name="Brian L."/>
            <person name="Martinez-Sanchez M."/>
            <person name="Wang M."/>
            <person name="Ileperuma N."/>
            <person name="Macnee N."/>
            <person name="Campin R."/>
            <person name="Mcatee P."/>
            <person name="Drummond R."/>
            <person name="Espley R."/>
            <person name="Ireland H."/>
            <person name="Wu R."/>
            <person name="Atkinson R."/>
            <person name="Karunairetnam S."/>
            <person name="Bulley S."/>
            <person name="Chunkath S."/>
            <person name="Hanley Z."/>
            <person name="Storey R."/>
            <person name="Thrimawithana A."/>
            <person name="Thomson S."/>
            <person name="David C."/>
            <person name="Testolin R."/>
        </authorList>
    </citation>
    <scope>NUCLEOTIDE SEQUENCE [LARGE SCALE GENOMIC DNA]</scope>
    <source>
        <strain evidence="8">cv. Red5</strain>
        <tissue evidence="7">Young leaf</tissue>
    </source>
</reference>
<gene>
    <name evidence="7" type="ORF">CEY00_Acc23372</name>
</gene>
<dbReference type="PROSITE" id="PS50089">
    <property type="entry name" value="ZF_RING_2"/>
    <property type="match status" value="1"/>
</dbReference>
<organism evidence="7 8">
    <name type="scientific">Actinidia chinensis var. chinensis</name>
    <name type="common">Chinese soft-hair kiwi</name>
    <dbReference type="NCBI Taxonomy" id="1590841"/>
    <lineage>
        <taxon>Eukaryota</taxon>
        <taxon>Viridiplantae</taxon>
        <taxon>Streptophyta</taxon>
        <taxon>Embryophyta</taxon>
        <taxon>Tracheophyta</taxon>
        <taxon>Spermatophyta</taxon>
        <taxon>Magnoliopsida</taxon>
        <taxon>eudicotyledons</taxon>
        <taxon>Gunneridae</taxon>
        <taxon>Pentapetalae</taxon>
        <taxon>asterids</taxon>
        <taxon>Ericales</taxon>
        <taxon>Actinidiaceae</taxon>
        <taxon>Actinidia</taxon>
    </lineage>
</organism>
<dbReference type="InterPro" id="IPR017907">
    <property type="entry name" value="Znf_RING_CS"/>
</dbReference>
<protein>
    <submittedName>
        <fullName evidence="7">E3 ubiquitin protein like</fullName>
    </submittedName>
</protein>
<dbReference type="SMART" id="SM00184">
    <property type="entry name" value="RING"/>
    <property type="match status" value="1"/>
</dbReference>
<evidence type="ECO:0000313" key="8">
    <source>
        <dbReference type="Proteomes" id="UP000241394"/>
    </source>
</evidence>
<comment type="caution">
    <text evidence="7">The sequence shown here is derived from an EMBL/GenBank/DDBJ whole genome shotgun (WGS) entry which is preliminary data.</text>
</comment>
<accession>A0A2R6Q591</accession>
<dbReference type="InterPro" id="IPR013083">
    <property type="entry name" value="Znf_RING/FYVE/PHD"/>
</dbReference>
<feature type="region of interest" description="Disordered" evidence="5">
    <location>
        <begin position="109"/>
        <end position="133"/>
    </location>
</feature>
<evidence type="ECO:0000256" key="5">
    <source>
        <dbReference type="SAM" id="MobiDB-lite"/>
    </source>
</evidence>
<evidence type="ECO:0000259" key="6">
    <source>
        <dbReference type="PROSITE" id="PS50089"/>
    </source>
</evidence>
<dbReference type="Proteomes" id="UP000241394">
    <property type="component" value="Chromosome LG20"/>
</dbReference>
<dbReference type="PANTHER" id="PTHR46293:SF1">
    <property type="entry name" value="OS03G0632800 PROTEIN"/>
    <property type="match status" value="1"/>
</dbReference>
<dbReference type="PANTHER" id="PTHR46293">
    <property type="entry name" value="E3 UBIQUITIN PROTEIN LIGASE DRIP1"/>
    <property type="match status" value="1"/>
</dbReference>
<dbReference type="InParanoid" id="A0A2R6Q591"/>
<evidence type="ECO:0000256" key="2">
    <source>
        <dbReference type="ARBA" id="ARBA00022771"/>
    </source>
</evidence>
<keyword evidence="8" id="KW-1185">Reference proteome</keyword>
<dbReference type="InterPro" id="IPR044807">
    <property type="entry name" value="DRIP1-like"/>
</dbReference>
<dbReference type="GO" id="GO:0004842">
    <property type="term" value="F:ubiquitin-protein transferase activity"/>
    <property type="evidence" value="ECO:0007669"/>
    <property type="project" value="InterPro"/>
</dbReference>
<keyword evidence="2 4" id="KW-0863">Zinc-finger</keyword>